<evidence type="ECO:0000259" key="2">
    <source>
        <dbReference type="Pfam" id="PF12804"/>
    </source>
</evidence>
<dbReference type="Proteomes" id="UP000048908">
    <property type="component" value="Unassembled WGS sequence"/>
</dbReference>
<dbReference type="EMBL" id="CXPG01000017">
    <property type="protein sequence ID" value="CTQ33008.1"/>
    <property type="molecule type" value="Genomic_DNA"/>
</dbReference>
<evidence type="ECO:0000313" key="4">
    <source>
        <dbReference type="Proteomes" id="UP000048908"/>
    </source>
</evidence>
<dbReference type="STRING" id="282197.SAMN04488517_10746"/>
<accession>A0A0M6XQ38</accession>
<dbReference type="InterPro" id="IPR029044">
    <property type="entry name" value="Nucleotide-diphossugar_trans"/>
</dbReference>
<feature type="domain" description="MobA-like NTP transferase" evidence="2">
    <location>
        <begin position="8"/>
        <end position="163"/>
    </location>
</feature>
<reference evidence="3 4" key="1">
    <citation type="submission" date="2015-07" db="EMBL/GenBank/DDBJ databases">
        <authorList>
            <person name="Noorani M."/>
        </authorList>
    </citation>
    <scope>NUCLEOTIDE SEQUENCE [LARGE SCALE GENOMIC DNA]</scope>
    <source>
        <strain evidence="3 4">CECT 5088</strain>
    </source>
</reference>
<dbReference type="InterPro" id="IPR025877">
    <property type="entry name" value="MobA-like_NTP_Trfase"/>
</dbReference>
<dbReference type="PANTHER" id="PTHR43777">
    <property type="entry name" value="MOLYBDENUM COFACTOR CYTIDYLYLTRANSFERASE"/>
    <property type="match status" value="1"/>
</dbReference>
<gene>
    <name evidence="3" type="primary">pucB</name>
    <name evidence="3" type="ORF">JAN5088_01783</name>
</gene>
<keyword evidence="4" id="KW-1185">Reference proteome</keyword>
<dbReference type="PANTHER" id="PTHR43777:SF1">
    <property type="entry name" value="MOLYBDENUM COFACTOR CYTIDYLYLTRANSFERASE"/>
    <property type="match status" value="1"/>
</dbReference>
<dbReference type="OrthoDB" id="9779263at2"/>
<evidence type="ECO:0000256" key="1">
    <source>
        <dbReference type="ARBA" id="ARBA00022842"/>
    </source>
</evidence>
<proteinExistence type="predicted"/>
<organism evidence="3 4">
    <name type="scientific">Jannaschia rubra</name>
    <dbReference type="NCBI Taxonomy" id="282197"/>
    <lineage>
        <taxon>Bacteria</taxon>
        <taxon>Pseudomonadati</taxon>
        <taxon>Pseudomonadota</taxon>
        <taxon>Alphaproteobacteria</taxon>
        <taxon>Rhodobacterales</taxon>
        <taxon>Roseobacteraceae</taxon>
        <taxon>Jannaschia</taxon>
    </lineage>
</organism>
<dbReference type="SUPFAM" id="SSF53448">
    <property type="entry name" value="Nucleotide-diphospho-sugar transferases"/>
    <property type="match status" value="1"/>
</dbReference>
<dbReference type="AlphaFoldDB" id="A0A0M6XQ38"/>
<keyword evidence="1" id="KW-0460">Magnesium</keyword>
<dbReference type="Gene3D" id="3.90.550.10">
    <property type="entry name" value="Spore Coat Polysaccharide Biosynthesis Protein SpsA, Chain A"/>
    <property type="match status" value="1"/>
</dbReference>
<protein>
    <submittedName>
        <fullName evidence="3">Purine catabolism protein PucB</fullName>
    </submittedName>
</protein>
<dbReference type="RefSeq" id="WP_055682463.1">
    <property type="nucleotide sequence ID" value="NZ_CXPG01000017.1"/>
</dbReference>
<evidence type="ECO:0000313" key="3">
    <source>
        <dbReference type="EMBL" id="CTQ33008.1"/>
    </source>
</evidence>
<sequence>MRPPPAILILAAGASRRMRGDDKLLQEIDGTPLILRAVRAACAAAAEVIVTLPANDRSRRAWLGDTPALLVDVADRAMSASIRSGVAVCGADALMIHLADMPEIGTEEMARMVEAWQRSDAATMQATAEDGSQGQPVIFHRSLFPRLSALTGDTGARSVLERHPPQHVALPGRRALTDLDTPEDWARWRVARQT</sequence>
<dbReference type="Pfam" id="PF12804">
    <property type="entry name" value="NTP_transf_3"/>
    <property type="match status" value="1"/>
</dbReference>
<dbReference type="GO" id="GO:0016779">
    <property type="term" value="F:nucleotidyltransferase activity"/>
    <property type="evidence" value="ECO:0007669"/>
    <property type="project" value="UniProtKB-ARBA"/>
</dbReference>
<name>A0A0M6XQ38_9RHOB</name>
<dbReference type="CDD" id="cd04182">
    <property type="entry name" value="GT_2_like_f"/>
    <property type="match status" value="1"/>
</dbReference>